<sequence>MTGWSMQVDYSNDFYPKIPFYMTYPMQSMYLTEMEYEKDMERMKQYYPAETKEIMELVEQRLDQLEYEGSRIYDEEPDRLMIQMEIDGIYRKLSEVQKKKENRIEGNMQAASYFEMVPASIAGETMTTQERECGNPWLCSMIGVLFGAEMCKRRCRHRRCRRWM</sequence>
<evidence type="ECO:0000313" key="2">
    <source>
        <dbReference type="Proteomes" id="UP000446657"/>
    </source>
</evidence>
<evidence type="ECO:0000313" key="1">
    <source>
        <dbReference type="EMBL" id="MTR80490.1"/>
    </source>
</evidence>
<name>A0A844KM64_9FIRM</name>
<organism evidence="1 2">
    <name type="scientific">Roseburia faecis</name>
    <dbReference type="NCBI Taxonomy" id="301302"/>
    <lineage>
        <taxon>Bacteria</taxon>
        <taxon>Bacillati</taxon>
        <taxon>Bacillota</taxon>
        <taxon>Clostridia</taxon>
        <taxon>Lachnospirales</taxon>
        <taxon>Lachnospiraceae</taxon>
        <taxon>Roseburia</taxon>
    </lineage>
</organism>
<dbReference type="EMBL" id="WNAL01000002">
    <property type="protein sequence ID" value="MTR80490.1"/>
    <property type="molecule type" value="Genomic_DNA"/>
</dbReference>
<dbReference type="Proteomes" id="UP000446657">
    <property type="component" value="Unassembled WGS sequence"/>
</dbReference>
<dbReference type="AlphaFoldDB" id="A0A844KM64"/>
<comment type="caution">
    <text evidence="1">The sequence shown here is derived from an EMBL/GenBank/DDBJ whole genome shotgun (WGS) entry which is preliminary data.</text>
</comment>
<accession>A0A844KM64</accession>
<reference evidence="1 2" key="1">
    <citation type="journal article" date="2019" name="Nat. Med.">
        <title>A library of human gut bacterial isolates paired with longitudinal multiomics data enables mechanistic microbiome research.</title>
        <authorList>
            <person name="Poyet M."/>
            <person name="Groussin M."/>
            <person name="Gibbons S.M."/>
            <person name="Avila-Pacheco J."/>
            <person name="Jiang X."/>
            <person name="Kearney S.M."/>
            <person name="Perrotta A.R."/>
            <person name="Berdy B."/>
            <person name="Zhao S."/>
            <person name="Lieberman T.D."/>
            <person name="Swanson P.K."/>
            <person name="Smith M."/>
            <person name="Roesemann S."/>
            <person name="Alexander J.E."/>
            <person name="Rich S.A."/>
            <person name="Livny J."/>
            <person name="Vlamakis H."/>
            <person name="Clish C."/>
            <person name="Bullock K."/>
            <person name="Deik A."/>
            <person name="Scott J."/>
            <person name="Pierce K.A."/>
            <person name="Xavier R.J."/>
            <person name="Alm E.J."/>
        </authorList>
    </citation>
    <scope>NUCLEOTIDE SEQUENCE [LARGE SCALE GENOMIC DNA]</scope>
    <source>
        <strain evidence="1 2">BIOML-A1</strain>
    </source>
</reference>
<protein>
    <submittedName>
        <fullName evidence="1">Uncharacterized protein</fullName>
    </submittedName>
</protein>
<gene>
    <name evidence="1" type="ORF">GMD30_01960</name>
</gene>
<proteinExistence type="predicted"/>